<feature type="transmembrane region" description="Helical" evidence="5">
    <location>
        <begin position="120"/>
        <end position="138"/>
    </location>
</feature>
<sequence>MADDVINGWAQGIGSGGALAVVTCALFLIGVLSGSAGVGGGGLNVPLLMFALKLPIEDAIVLSHGIILGSMVAQNAVNLTRRHPHDADRPLVDFVAPLLLLPAQLAGSAIGLALRTLFPSGLLVTLSVGLLCTVALKVGHKGREMLRHEPAVGDGMRACHDCMLAAAQPARPWSALRTCGGLPWRHVLVLAAFLACFVIDLLLLGGELKLPLLARATPCSAQYWFFVLLGLPLSALAASFGLAAVGRTSREGAPSSDDPAWRSVEEPMRDDAHSPFAHAELRHAAILPLAASCVGFVSALVGVGGGELVAPLCMALGMPTEVAVATSSFIILVCEVSNVVHYSVTESFGRLADLAVVLATCACAGALLGRLLSIAALHLGYESVPVLVLATMLASSAGLLLVRAGTTGLLFSSDAWRLGPLCGT</sequence>
<protein>
    <recommendedName>
        <fullName evidence="8">Sulfite exporter TauE/SafE</fullName>
    </recommendedName>
</protein>
<evidence type="ECO:0000256" key="2">
    <source>
        <dbReference type="ARBA" id="ARBA00022692"/>
    </source>
</evidence>
<name>A0A8J5XWR5_DIALT</name>
<dbReference type="PANTHER" id="PTHR14255:SF3">
    <property type="entry name" value="SULFITE EXPORTER TAUE_SAFE FAMILY PROTEIN 5-RELATED"/>
    <property type="match status" value="1"/>
</dbReference>
<keyword evidence="3 5" id="KW-1133">Transmembrane helix</keyword>
<feature type="transmembrane region" description="Helical" evidence="5">
    <location>
        <begin position="323"/>
        <end position="342"/>
    </location>
</feature>
<comment type="subcellular location">
    <subcellularLocation>
        <location evidence="1">Membrane</location>
        <topology evidence="1">Multi-pass membrane protein</topology>
    </subcellularLocation>
</comment>
<organism evidence="6 7">
    <name type="scientific">Diacronema lutheri</name>
    <name type="common">Unicellular marine alga</name>
    <name type="synonym">Monochrysis lutheri</name>
    <dbReference type="NCBI Taxonomy" id="2081491"/>
    <lineage>
        <taxon>Eukaryota</taxon>
        <taxon>Haptista</taxon>
        <taxon>Haptophyta</taxon>
        <taxon>Pavlovophyceae</taxon>
        <taxon>Pavlovales</taxon>
        <taxon>Pavlovaceae</taxon>
        <taxon>Diacronema</taxon>
    </lineage>
</organism>
<feature type="transmembrane region" description="Helical" evidence="5">
    <location>
        <begin position="224"/>
        <end position="245"/>
    </location>
</feature>
<keyword evidence="4 5" id="KW-0472">Membrane</keyword>
<feature type="transmembrane region" description="Helical" evidence="5">
    <location>
        <begin position="91"/>
        <end position="114"/>
    </location>
</feature>
<feature type="transmembrane region" description="Helical" evidence="5">
    <location>
        <begin position="284"/>
        <end position="303"/>
    </location>
</feature>
<evidence type="ECO:0000256" key="4">
    <source>
        <dbReference type="ARBA" id="ARBA00023136"/>
    </source>
</evidence>
<evidence type="ECO:0008006" key="8">
    <source>
        <dbReference type="Google" id="ProtNLM"/>
    </source>
</evidence>
<dbReference type="InterPro" id="IPR002781">
    <property type="entry name" value="TM_pro_TauE-like"/>
</dbReference>
<dbReference type="OrthoDB" id="434519at2759"/>
<proteinExistence type="predicted"/>
<dbReference type="Pfam" id="PF01925">
    <property type="entry name" value="TauE"/>
    <property type="match status" value="2"/>
</dbReference>
<reference evidence="6" key="1">
    <citation type="submission" date="2021-05" db="EMBL/GenBank/DDBJ databases">
        <title>The genome of the haptophyte Pavlova lutheri (Diacronema luteri, Pavlovales) - a model for lipid biosynthesis in eukaryotic algae.</title>
        <authorList>
            <person name="Hulatt C.J."/>
            <person name="Posewitz M.C."/>
        </authorList>
    </citation>
    <scope>NUCLEOTIDE SEQUENCE</scope>
    <source>
        <strain evidence="6">NIVA-4/92</strain>
    </source>
</reference>
<feature type="transmembrane region" description="Helical" evidence="5">
    <location>
        <begin position="383"/>
        <end position="402"/>
    </location>
</feature>
<dbReference type="Proteomes" id="UP000751190">
    <property type="component" value="Unassembled WGS sequence"/>
</dbReference>
<keyword evidence="2 5" id="KW-0812">Transmembrane</keyword>
<evidence type="ECO:0000256" key="3">
    <source>
        <dbReference type="ARBA" id="ARBA00022989"/>
    </source>
</evidence>
<accession>A0A8J5XWR5</accession>
<evidence type="ECO:0000313" key="6">
    <source>
        <dbReference type="EMBL" id="KAG8469922.1"/>
    </source>
</evidence>
<dbReference type="OMA" id="TPIWLET"/>
<evidence type="ECO:0000256" key="1">
    <source>
        <dbReference type="ARBA" id="ARBA00004141"/>
    </source>
</evidence>
<evidence type="ECO:0000313" key="7">
    <source>
        <dbReference type="Proteomes" id="UP000751190"/>
    </source>
</evidence>
<dbReference type="EMBL" id="JAGTXO010000002">
    <property type="protein sequence ID" value="KAG8469922.1"/>
    <property type="molecule type" value="Genomic_DNA"/>
</dbReference>
<dbReference type="GO" id="GO:0016020">
    <property type="term" value="C:membrane"/>
    <property type="evidence" value="ECO:0007669"/>
    <property type="project" value="UniProtKB-SubCell"/>
</dbReference>
<comment type="caution">
    <text evidence="6">The sequence shown here is derived from an EMBL/GenBank/DDBJ whole genome shotgun (WGS) entry which is preliminary data.</text>
</comment>
<feature type="transmembrane region" description="Helical" evidence="5">
    <location>
        <begin position="12"/>
        <end position="39"/>
    </location>
</feature>
<feature type="transmembrane region" description="Helical" evidence="5">
    <location>
        <begin position="187"/>
        <end position="204"/>
    </location>
</feature>
<dbReference type="PANTHER" id="PTHR14255">
    <property type="entry name" value="CEREBLON"/>
    <property type="match status" value="1"/>
</dbReference>
<dbReference type="GO" id="GO:0016567">
    <property type="term" value="P:protein ubiquitination"/>
    <property type="evidence" value="ECO:0007669"/>
    <property type="project" value="TreeGrafter"/>
</dbReference>
<evidence type="ECO:0000256" key="5">
    <source>
        <dbReference type="SAM" id="Phobius"/>
    </source>
</evidence>
<gene>
    <name evidence="6" type="ORF">KFE25_006377</name>
</gene>
<dbReference type="GO" id="GO:0031464">
    <property type="term" value="C:Cul4A-RING E3 ubiquitin ligase complex"/>
    <property type="evidence" value="ECO:0007669"/>
    <property type="project" value="TreeGrafter"/>
</dbReference>
<feature type="transmembrane region" description="Helical" evidence="5">
    <location>
        <begin position="354"/>
        <end position="377"/>
    </location>
</feature>
<feature type="transmembrane region" description="Helical" evidence="5">
    <location>
        <begin position="59"/>
        <end position="79"/>
    </location>
</feature>
<dbReference type="AlphaFoldDB" id="A0A8J5XWR5"/>
<keyword evidence="7" id="KW-1185">Reference proteome</keyword>